<feature type="transmembrane region" description="Helical" evidence="1">
    <location>
        <begin position="119"/>
        <end position="140"/>
    </location>
</feature>
<organism evidence="2 3">
    <name type="scientific">Lysobacter cavernae</name>
    <dbReference type="NCBI Taxonomy" id="1685901"/>
    <lineage>
        <taxon>Bacteria</taxon>
        <taxon>Pseudomonadati</taxon>
        <taxon>Pseudomonadota</taxon>
        <taxon>Gammaproteobacteria</taxon>
        <taxon>Lysobacterales</taxon>
        <taxon>Lysobacteraceae</taxon>
        <taxon>Lysobacter</taxon>
    </lineage>
</organism>
<name>A0ABV7RP27_9GAMM</name>
<dbReference type="RefSeq" id="WP_386758156.1">
    <property type="nucleotide sequence ID" value="NZ_JBHRXK010000002.1"/>
</dbReference>
<protein>
    <recommendedName>
        <fullName evidence="4">ATP synthase subunit I</fullName>
    </recommendedName>
</protein>
<feature type="transmembrane region" description="Helical" evidence="1">
    <location>
        <begin position="60"/>
        <end position="78"/>
    </location>
</feature>
<accession>A0ABV7RP27</accession>
<keyword evidence="1" id="KW-0472">Membrane</keyword>
<evidence type="ECO:0000313" key="3">
    <source>
        <dbReference type="Proteomes" id="UP001595740"/>
    </source>
</evidence>
<evidence type="ECO:0000313" key="2">
    <source>
        <dbReference type="EMBL" id="MFC3550387.1"/>
    </source>
</evidence>
<evidence type="ECO:0008006" key="4">
    <source>
        <dbReference type="Google" id="ProtNLM"/>
    </source>
</evidence>
<sequence>MAPVGKISTIPDGSDGRRLPACQSRSILLRLNRALLRLPQTDESRVHDPLSAGRRLASRATAWQAGATALVALAFLPLGVPSALAAAVGGGAIVAGGLVAALMALSGGVQPAGMAMGRLLAGVMLKWVVVFAVLTLGLAGFKLPPLPMLGGVLAATLAFVLANLLKR</sequence>
<proteinExistence type="predicted"/>
<feature type="transmembrane region" description="Helical" evidence="1">
    <location>
        <begin position="146"/>
        <end position="165"/>
    </location>
</feature>
<reference evidence="3" key="1">
    <citation type="journal article" date="2019" name="Int. J. Syst. Evol. Microbiol.">
        <title>The Global Catalogue of Microorganisms (GCM) 10K type strain sequencing project: providing services to taxonomists for standard genome sequencing and annotation.</title>
        <authorList>
            <consortium name="The Broad Institute Genomics Platform"/>
            <consortium name="The Broad Institute Genome Sequencing Center for Infectious Disease"/>
            <person name="Wu L."/>
            <person name="Ma J."/>
        </authorList>
    </citation>
    <scope>NUCLEOTIDE SEQUENCE [LARGE SCALE GENOMIC DNA]</scope>
    <source>
        <strain evidence="3">KCTC 42875</strain>
    </source>
</reference>
<comment type="caution">
    <text evidence="2">The sequence shown here is derived from an EMBL/GenBank/DDBJ whole genome shotgun (WGS) entry which is preliminary data.</text>
</comment>
<gene>
    <name evidence="2" type="ORF">ACFOLC_05105</name>
</gene>
<keyword evidence="3" id="KW-1185">Reference proteome</keyword>
<keyword evidence="1" id="KW-0812">Transmembrane</keyword>
<keyword evidence="1" id="KW-1133">Transmembrane helix</keyword>
<dbReference type="Proteomes" id="UP001595740">
    <property type="component" value="Unassembled WGS sequence"/>
</dbReference>
<dbReference type="EMBL" id="JBHRXK010000002">
    <property type="protein sequence ID" value="MFC3550387.1"/>
    <property type="molecule type" value="Genomic_DNA"/>
</dbReference>
<evidence type="ECO:0000256" key="1">
    <source>
        <dbReference type="SAM" id="Phobius"/>
    </source>
</evidence>
<feature type="transmembrane region" description="Helical" evidence="1">
    <location>
        <begin position="84"/>
        <end position="107"/>
    </location>
</feature>